<accession>A0A0G1S6C6</accession>
<dbReference type="Proteomes" id="UP000034502">
    <property type="component" value="Unassembled WGS sequence"/>
</dbReference>
<dbReference type="AlphaFoldDB" id="A0A0G1S6C6"/>
<name>A0A0G1S6C6_9BACT</name>
<keyword evidence="1" id="KW-0812">Transmembrane</keyword>
<feature type="transmembrane region" description="Helical" evidence="1">
    <location>
        <begin position="28"/>
        <end position="51"/>
    </location>
</feature>
<organism evidence="2 3">
    <name type="scientific">Candidatus Amesbacteria bacterium GW2011_GWC1_47_15</name>
    <dbReference type="NCBI Taxonomy" id="1618364"/>
    <lineage>
        <taxon>Bacteria</taxon>
        <taxon>Candidatus Amesiibacteriota</taxon>
    </lineage>
</organism>
<reference evidence="2 3" key="1">
    <citation type="journal article" date="2015" name="Nature">
        <title>rRNA introns, odd ribosomes, and small enigmatic genomes across a large radiation of phyla.</title>
        <authorList>
            <person name="Brown C.T."/>
            <person name="Hug L.A."/>
            <person name="Thomas B.C."/>
            <person name="Sharon I."/>
            <person name="Castelle C.J."/>
            <person name="Singh A."/>
            <person name="Wilkins M.J."/>
            <person name="Williams K.H."/>
            <person name="Banfield J.F."/>
        </authorList>
    </citation>
    <scope>NUCLEOTIDE SEQUENCE [LARGE SCALE GENOMIC DNA]</scope>
</reference>
<proteinExistence type="predicted"/>
<dbReference type="EMBL" id="LCNU01000003">
    <property type="protein sequence ID" value="KKU64932.1"/>
    <property type="molecule type" value="Genomic_DNA"/>
</dbReference>
<sequence>MAESLVRTLEAQPLNTSSSSKPKIIFRLFLKTAGVLLLIVLLSGIILYFPLISPLRRLMVSVRKLESSARQVEPYLKAQDLAGTQGQLAQVKTDLETVKADYSRLKWLKAVPLARNYYLDGERGFTAAGEVLSAGNVAIEAIAPYADIIGLKGLATTGNGEKTAQDRINFIVNTLDKIKPQLSTIGDHLAKAGSEVDGINPNRYPEEFKGMRVRDQITQGILLLDQASTLVNDAKPLLESAPYILGLDGVRKYLVIFQNDAELRPTGGFMTAYAVISVSKGKIGIVESNDIYFLDERFPKKLPAPEPIKKYLPKVPYWYLRDQNISPDFKVSMETFFPNYLLTKSPEVDGIFTVDTQVLVDLLKITGPIGVPGFGNYSAENDKRCNCPNVFYELELFADVEGPVVWDSISGQIVFAPRNYGARKSFIGPMMHSVLSNVMAQPKGKMGEMFNTAMRLIGQKHIQFYFPDSKIQDAVEIFNLAGRVRPIPDGWDYLMVVDTNFAGAKTNAWVNYNADIDTQISGDGNITKTLTLTYKNPQQYFADSKTNLKLNGVFRDWLRVYVPAGSKLLEAKGFETGQTVGEDLGKTVFEGFFTLTPLNTKVVSFKYELPFKVKTPYKALIQKQSGSKDFPYVITLNGRKLPEVILSSDKELNFPF</sequence>
<protein>
    <recommendedName>
        <fullName evidence="4">DUF4012 domain-containing protein</fullName>
    </recommendedName>
</protein>
<evidence type="ECO:0000313" key="2">
    <source>
        <dbReference type="EMBL" id="KKU64932.1"/>
    </source>
</evidence>
<keyword evidence="1" id="KW-1133">Transmembrane helix</keyword>
<evidence type="ECO:0000256" key="1">
    <source>
        <dbReference type="SAM" id="Phobius"/>
    </source>
</evidence>
<dbReference type="InterPro" id="IPR025101">
    <property type="entry name" value="DUF4012"/>
</dbReference>
<dbReference type="Pfam" id="PF13196">
    <property type="entry name" value="DUF4012"/>
    <property type="match status" value="1"/>
</dbReference>
<evidence type="ECO:0000313" key="3">
    <source>
        <dbReference type="Proteomes" id="UP000034502"/>
    </source>
</evidence>
<gene>
    <name evidence="2" type="ORF">UX86_C0003G0027</name>
</gene>
<evidence type="ECO:0008006" key="4">
    <source>
        <dbReference type="Google" id="ProtNLM"/>
    </source>
</evidence>
<dbReference type="STRING" id="1618364.UX86_C0003G0027"/>
<comment type="caution">
    <text evidence="2">The sequence shown here is derived from an EMBL/GenBank/DDBJ whole genome shotgun (WGS) entry which is preliminary data.</text>
</comment>
<keyword evidence="1" id="KW-0472">Membrane</keyword>